<reference evidence="11 12" key="1">
    <citation type="submission" date="2018-11" db="EMBL/GenBank/DDBJ databases">
        <title>Tabrizicola sp. isolated from sediment of alpine lake.</title>
        <authorList>
            <person name="Liu Z."/>
        </authorList>
    </citation>
    <scope>NUCLEOTIDE SEQUENCE [LARGE SCALE GENOMIC DNA]</scope>
    <source>
        <strain evidence="11 12">DRYC-M-16</strain>
    </source>
</reference>
<dbReference type="EMBL" id="RPEM01000017">
    <property type="protein sequence ID" value="TGD41667.1"/>
    <property type="molecule type" value="Genomic_DNA"/>
</dbReference>
<accession>A0ABY2KIH5</accession>
<comment type="similarity">
    <text evidence="2">Belongs to the YkuD family.</text>
</comment>
<keyword evidence="3" id="KW-0328">Glycosyltransferase</keyword>
<dbReference type="PROSITE" id="PS52029">
    <property type="entry name" value="LD_TPASE"/>
    <property type="match status" value="1"/>
</dbReference>
<feature type="active site" description="Nucleophile" evidence="9">
    <location>
        <position position="157"/>
    </location>
</feature>
<evidence type="ECO:0000259" key="10">
    <source>
        <dbReference type="PROSITE" id="PS52029"/>
    </source>
</evidence>
<dbReference type="Pfam" id="PF03734">
    <property type="entry name" value="YkuD"/>
    <property type="match status" value="1"/>
</dbReference>
<evidence type="ECO:0000256" key="5">
    <source>
        <dbReference type="ARBA" id="ARBA00022801"/>
    </source>
</evidence>
<evidence type="ECO:0000256" key="6">
    <source>
        <dbReference type="ARBA" id="ARBA00022960"/>
    </source>
</evidence>
<dbReference type="InterPro" id="IPR038063">
    <property type="entry name" value="Transpep_catalytic_dom"/>
</dbReference>
<evidence type="ECO:0000256" key="4">
    <source>
        <dbReference type="ARBA" id="ARBA00022679"/>
    </source>
</evidence>
<evidence type="ECO:0000256" key="8">
    <source>
        <dbReference type="ARBA" id="ARBA00023316"/>
    </source>
</evidence>
<dbReference type="PANTHER" id="PTHR30582">
    <property type="entry name" value="L,D-TRANSPEPTIDASE"/>
    <property type="match status" value="1"/>
</dbReference>
<dbReference type="InterPro" id="IPR050979">
    <property type="entry name" value="LD-transpeptidase"/>
</dbReference>
<dbReference type="Proteomes" id="UP000297741">
    <property type="component" value="Unassembled WGS sequence"/>
</dbReference>
<keyword evidence="5" id="KW-0378">Hydrolase</keyword>
<evidence type="ECO:0000256" key="9">
    <source>
        <dbReference type="PROSITE-ProRule" id="PRU01373"/>
    </source>
</evidence>
<dbReference type="CDD" id="cd16913">
    <property type="entry name" value="YkuD_like"/>
    <property type="match status" value="1"/>
</dbReference>
<dbReference type="PANTHER" id="PTHR30582:SF24">
    <property type="entry name" value="L,D-TRANSPEPTIDASE ERFK_SRFK-RELATED"/>
    <property type="match status" value="1"/>
</dbReference>
<comment type="caution">
    <text evidence="11">The sequence shown here is derived from an EMBL/GenBank/DDBJ whole genome shotgun (WGS) entry which is preliminary data.</text>
</comment>
<keyword evidence="6 9" id="KW-0133">Cell shape</keyword>
<organism evidence="11 12">
    <name type="scientific">Pseudotabrizicola sediminis</name>
    <dbReference type="NCBI Taxonomy" id="2486418"/>
    <lineage>
        <taxon>Bacteria</taxon>
        <taxon>Pseudomonadati</taxon>
        <taxon>Pseudomonadota</taxon>
        <taxon>Alphaproteobacteria</taxon>
        <taxon>Rhodobacterales</taxon>
        <taxon>Paracoccaceae</taxon>
        <taxon>Pseudotabrizicola</taxon>
    </lineage>
</organism>
<evidence type="ECO:0000256" key="3">
    <source>
        <dbReference type="ARBA" id="ARBA00022676"/>
    </source>
</evidence>
<keyword evidence="7 9" id="KW-0573">Peptidoglycan synthesis</keyword>
<feature type="domain" description="L,D-TPase catalytic" evidence="10">
    <location>
        <begin position="42"/>
        <end position="181"/>
    </location>
</feature>
<dbReference type="Gene3D" id="2.40.440.10">
    <property type="entry name" value="L,D-transpeptidase catalytic domain-like"/>
    <property type="match status" value="1"/>
</dbReference>
<gene>
    <name evidence="11" type="ORF">EEB11_17630</name>
</gene>
<evidence type="ECO:0000256" key="2">
    <source>
        <dbReference type="ARBA" id="ARBA00005992"/>
    </source>
</evidence>
<evidence type="ECO:0000313" key="11">
    <source>
        <dbReference type="EMBL" id="TGD41667.1"/>
    </source>
</evidence>
<evidence type="ECO:0000256" key="7">
    <source>
        <dbReference type="ARBA" id="ARBA00022984"/>
    </source>
</evidence>
<dbReference type="SUPFAM" id="SSF141523">
    <property type="entry name" value="L,D-transpeptidase catalytic domain-like"/>
    <property type="match status" value="1"/>
</dbReference>
<dbReference type="InterPro" id="IPR005490">
    <property type="entry name" value="LD_TPept_cat_dom"/>
</dbReference>
<comment type="pathway">
    <text evidence="1 9">Cell wall biogenesis; peptidoglycan biosynthesis.</text>
</comment>
<sequence length="194" mass="21135">MNRRTFIAGSAAAGLAHPLAAQIPQPPMAPHTVNLTNEYPVGQIHVAPDSFQLFWTLGGGQARVYQIRIGRDDLYEQGEFYVGAKKEWPAWTPTPGMIEREPERYARYADGGMEGGPGNPMGARALYLFQEGRGDTFLRIHGTDDPASIGQAVSNGCAGLTNEHIVDLYELVPLGTPVFLHSKTRSDAFQPAAR</sequence>
<evidence type="ECO:0000313" key="12">
    <source>
        <dbReference type="Proteomes" id="UP000297741"/>
    </source>
</evidence>
<proteinExistence type="inferred from homology"/>
<feature type="active site" description="Proton donor/acceptor" evidence="9">
    <location>
        <position position="141"/>
    </location>
</feature>
<keyword evidence="8 9" id="KW-0961">Cell wall biogenesis/degradation</keyword>
<name>A0ABY2KIH5_9RHOB</name>
<keyword evidence="12" id="KW-1185">Reference proteome</keyword>
<evidence type="ECO:0000256" key="1">
    <source>
        <dbReference type="ARBA" id="ARBA00004752"/>
    </source>
</evidence>
<protein>
    <submittedName>
        <fullName evidence="11">L,D-transpeptidase</fullName>
    </submittedName>
</protein>
<dbReference type="RefSeq" id="WP_135433616.1">
    <property type="nucleotide sequence ID" value="NZ_RPEM01000017.1"/>
</dbReference>
<keyword evidence="4" id="KW-0808">Transferase</keyword>